<comment type="caution">
    <text evidence="2">The sequence shown here is derived from an EMBL/GenBank/DDBJ whole genome shotgun (WGS) entry which is preliminary data.</text>
</comment>
<evidence type="ECO:0000259" key="1">
    <source>
        <dbReference type="Pfam" id="PF04937"/>
    </source>
</evidence>
<dbReference type="OrthoDB" id="2424940at2759"/>
<keyword evidence="3" id="KW-1185">Reference proteome</keyword>
<dbReference type="Proteomes" id="UP000789759">
    <property type="component" value="Unassembled WGS sequence"/>
</dbReference>
<dbReference type="InterPro" id="IPR007021">
    <property type="entry name" value="DUF659"/>
</dbReference>
<protein>
    <submittedName>
        <fullName evidence="2">14405_t:CDS:1</fullName>
    </submittedName>
</protein>
<sequence>DRLHHGHPNELEVHFAKECEDENLDDKIRSKYLEIVVQRQLSKEKTSLKNQSKKQKISINDYWENENQFLASSKKEAIDHTIIKAFAMCGLPFFIIKNPWFIDILKSLQSSYVSSTHKYLSNTLLNEEGASIYNFLIITPDHKEFLYALRDLSHVSHTMDLLFNEIEKILIKIGPEKFIGVISDNASAIAAAHRQINQKYPSIINLHCIVYFVNLISHDILKCKLSAYELNISRGGLKFFIEIRWTSAYKPVNSVFRLKLVLEMVIFNLLISIIDFMNVAKCFKRSFDAITNQDVRIILKSRGFSHDVEQISKIFAPIRATIL</sequence>
<dbReference type="Pfam" id="PF04937">
    <property type="entry name" value="DUF659"/>
    <property type="match status" value="1"/>
</dbReference>
<feature type="domain" description="DUF659" evidence="1">
    <location>
        <begin position="120"/>
        <end position="225"/>
    </location>
</feature>
<reference evidence="2" key="1">
    <citation type="submission" date="2021-06" db="EMBL/GenBank/DDBJ databases">
        <authorList>
            <person name="Kallberg Y."/>
            <person name="Tangrot J."/>
            <person name="Rosling A."/>
        </authorList>
    </citation>
    <scope>NUCLEOTIDE SEQUENCE</scope>
    <source>
        <strain evidence="2">FL966</strain>
    </source>
</reference>
<accession>A0A9N9J689</accession>
<organism evidence="2 3">
    <name type="scientific">Cetraspora pellucida</name>
    <dbReference type="NCBI Taxonomy" id="1433469"/>
    <lineage>
        <taxon>Eukaryota</taxon>
        <taxon>Fungi</taxon>
        <taxon>Fungi incertae sedis</taxon>
        <taxon>Mucoromycota</taxon>
        <taxon>Glomeromycotina</taxon>
        <taxon>Glomeromycetes</taxon>
        <taxon>Diversisporales</taxon>
        <taxon>Gigasporaceae</taxon>
        <taxon>Cetraspora</taxon>
    </lineage>
</organism>
<dbReference type="AlphaFoldDB" id="A0A9N9J689"/>
<gene>
    <name evidence="2" type="ORF">CPELLU_LOCUS15577</name>
</gene>
<dbReference type="InterPro" id="IPR012337">
    <property type="entry name" value="RNaseH-like_sf"/>
</dbReference>
<name>A0A9N9J689_9GLOM</name>
<evidence type="ECO:0000313" key="2">
    <source>
        <dbReference type="EMBL" id="CAG8765698.1"/>
    </source>
</evidence>
<proteinExistence type="predicted"/>
<feature type="non-terminal residue" evidence="2">
    <location>
        <position position="323"/>
    </location>
</feature>
<dbReference type="SUPFAM" id="SSF53098">
    <property type="entry name" value="Ribonuclease H-like"/>
    <property type="match status" value="1"/>
</dbReference>
<evidence type="ECO:0000313" key="3">
    <source>
        <dbReference type="Proteomes" id="UP000789759"/>
    </source>
</evidence>
<dbReference type="EMBL" id="CAJVQA010020808">
    <property type="protein sequence ID" value="CAG8765698.1"/>
    <property type="molecule type" value="Genomic_DNA"/>
</dbReference>